<feature type="region of interest" description="Disordered" evidence="1">
    <location>
        <begin position="62"/>
        <end position="94"/>
    </location>
</feature>
<comment type="caution">
    <text evidence="2">The sequence shown here is derived from an EMBL/GenBank/DDBJ whole genome shotgun (WGS) entry which is preliminary data.</text>
</comment>
<feature type="compositionally biased region" description="Acidic residues" evidence="1">
    <location>
        <begin position="195"/>
        <end position="205"/>
    </location>
</feature>
<feature type="region of interest" description="Disordered" evidence="1">
    <location>
        <begin position="127"/>
        <end position="162"/>
    </location>
</feature>
<feature type="compositionally biased region" description="Basic and acidic residues" evidence="1">
    <location>
        <begin position="62"/>
        <end position="71"/>
    </location>
</feature>
<feature type="compositionally biased region" description="Low complexity" evidence="1">
    <location>
        <begin position="151"/>
        <end position="162"/>
    </location>
</feature>
<reference evidence="2 3" key="1">
    <citation type="journal article" date="2023" name="Plants (Basel)">
        <title>Bridging the Gap: Combining Genomics and Transcriptomics Approaches to Understand Stylosanthes scabra, an Orphan Legume from the Brazilian Caatinga.</title>
        <authorList>
            <person name="Ferreira-Neto J.R.C."/>
            <person name="da Silva M.D."/>
            <person name="Binneck E."/>
            <person name="de Melo N.F."/>
            <person name="da Silva R.H."/>
            <person name="de Melo A.L.T.M."/>
            <person name="Pandolfi V."/>
            <person name="Bustamante F.O."/>
            <person name="Brasileiro-Vidal A.C."/>
            <person name="Benko-Iseppon A.M."/>
        </authorList>
    </citation>
    <scope>NUCLEOTIDE SEQUENCE [LARGE SCALE GENOMIC DNA]</scope>
    <source>
        <tissue evidence="2">Leaves</tissue>
    </source>
</reference>
<organism evidence="2 3">
    <name type="scientific">Stylosanthes scabra</name>
    <dbReference type="NCBI Taxonomy" id="79078"/>
    <lineage>
        <taxon>Eukaryota</taxon>
        <taxon>Viridiplantae</taxon>
        <taxon>Streptophyta</taxon>
        <taxon>Embryophyta</taxon>
        <taxon>Tracheophyta</taxon>
        <taxon>Spermatophyta</taxon>
        <taxon>Magnoliopsida</taxon>
        <taxon>eudicotyledons</taxon>
        <taxon>Gunneridae</taxon>
        <taxon>Pentapetalae</taxon>
        <taxon>rosids</taxon>
        <taxon>fabids</taxon>
        <taxon>Fabales</taxon>
        <taxon>Fabaceae</taxon>
        <taxon>Papilionoideae</taxon>
        <taxon>50 kb inversion clade</taxon>
        <taxon>dalbergioids sensu lato</taxon>
        <taxon>Dalbergieae</taxon>
        <taxon>Pterocarpus clade</taxon>
        <taxon>Stylosanthes</taxon>
    </lineage>
</organism>
<dbReference type="Proteomes" id="UP001341840">
    <property type="component" value="Unassembled WGS sequence"/>
</dbReference>
<evidence type="ECO:0000313" key="2">
    <source>
        <dbReference type="EMBL" id="MED6209381.1"/>
    </source>
</evidence>
<feature type="region of interest" description="Disordered" evidence="1">
    <location>
        <begin position="179"/>
        <end position="212"/>
    </location>
</feature>
<proteinExistence type="predicted"/>
<evidence type="ECO:0000256" key="1">
    <source>
        <dbReference type="SAM" id="MobiDB-lite"/>
    </source>
</evidence>
<gene>
    <name evidence="2" type="ORF">PIB30_054085</name>
</gene>
<keyword evidence="3" id="KW-1185">Reference proteome</keyword>
<protein>
    <submittedName>
        <fullName evidence="2">Uncharacterized protein</fullName>
    </submittedName>
</protein>
<feature type="compositionally biased region" description="Polar residues" evidence="1">
    <location>
        <begin position="127"/>
        <end position="145"/>
    </location>
</feature>
<evidence type="ECO:0000313" key="3">
    <source>
        <dbReference type="Proteomes" id="UP001341840"/>
    </source>
</evidence>
<name>A0ABU6YIV7_9FABA</name>
<feature type="compositionally biased region" description="Basic residues" evidence="1">
    <location>
        <begin position="72"/>
        <end position="83"/>
    </location>
</feature>
<dbReference type="EMBL" id="JASCZI010242064">
    <property type="protein sequence ID" value="MED6209381.1"/>
    <property type="molecule type" value="Genomic_DNA"/>
</dbReference>
<accession>A0ABU6YIV7</accession>
<sequence length="212" mass="23658">MSSCPLKGIGRPQVLLGRPFLKTAEFKLIYYDEIFTFSVGNVIEVFHLTLPPKPLKKRIQRLKVDNAEKKVRSNPKKNKKKKKKEPDEAGTKQKKMLKSLSFDGLLGKLKVLKDVVCHNKRKGQSLWTPDSSFSQARSNEGSLAANSHPEASTAPAIPASPTARRTARILVKYYCKKLAKKDSPSTAANNVPIEIDSDSEDEDPDAMNLFYS</sequence>